<reference evidence="1" key="1">
    <citation type="submission" date="2023-05" db="EMBL/GenBank/DDBJ databases">
        <title>Cataloging the Phylogenetic Diversity of Human Bladder Bacteria.</title>
        <authorList>
            <person name="Du J."/>
        </authorList>
    </citation>
    <scope>NUCLEOTIDE SEQUENCE</scope>
    <source>
        <strain evidence="1">UMB9226</strain>
    </source>
</reference>
<organism evidence="1 2">
    <name type="scientific">Lactobacillus crispatus</name>
    <dbReference type="NCBI Taxonomy" id="47770"/>
    <lineage>
        <taxon>Bacteria</taxon>
        <taxon>Bacillati</taxon>
        <taxon>Bacillota</taxon>
        <taxon>Bacilli</taxon>
        <taxon>Lactobacillales</taxon>
        <taxon>Lactobacillaceae</taxon>
        <taxon>Lactobacillus</taxon>
    </lineage>
</organism>
<accession>A0AAW6XEN1</accession>
<sequence>MYNHVEIRKVKVSTMELTNEELVEVMDPLSVDSFGECFTGITIKK</sequence>
<dbReference type="EMBL" id="JASOGN010000036">
    <property type="protein sequence ID" value="MDK6503205.1"/>
    <property type="molecule type" value="Genomic_DNA"/>
</dbReference>
<comment type="caution">
    <text evidence="1">The sequence shown here is derived from an EMBL/GenBank/DDBJ whole genome shotgun (WGS) entry which is preliminary data.</text>
</comment>
<dbReference type="RefSeq" id="WP_180947790.1">
    <property type="nucleotide sequence ID" value="NZ_JASOGN010000036.1"/>
</dbReference>
<protein>
    <recommendedName>
        <fullName evidence="3">Lantibiotic</fullName>
    </recommendedName>
</protein>
<dbReference type="Proteomes" id="UP001230300">
    <property type="component" value="Unassembled WGS sequence"/>
</dbReference>
<gene>
    <name evidence="1" type="ORF">QP235_08500</name>
</gene>
<evidence type="ECO:0000313" key="1">
    <source>
        <dbReference type="EMBL" id="MDK6503205.1"/>
    </source>
</evidence>
<name>A0AAW6XEN1_9LACO</name>
<proteinExistence type="predicted"/>
<evidence type="ECO:0008006" key="3">
    <source>
        <dbReference type="Google" id="ProtNLM"/>
    </source>
</evidence>
<dbReference type="AlphaFoldDB" id="A0AAW6XEN1"/>
<evidence type="ECO:0000313" key="2">
    <source>
        <dbReference type="Proteomes" id="UP001230300"/>
    </source>
</evidence>